<dbReference type="InterPro" id="IPR002138">
    <property type="entry name" value="Pept_C14_p10"/>
</dbReference>
<dbReference type="InterPro" id="IPR011600">
    <property type="entry name" value="Pept_C14_caspase"/>
</dbReference>
<feature type="domain" description="Caspase family p10" evidence="4">
    <location>
        <begin position="264"/>
        <end position="358"/>
    </location>
</feature>
<dbReference type="Gene3D" id="3.40.50.1460">
    <property type="match status" value="1"/>
</dbReference>
<dbReference type="PANTHER" id="PTHR22576:SF41">
    <property type="entry name" value="CASPASE 14, APOPTOSIS-RELATED CYSTEINE PEPTIDASE"/>
    <property type="match status" value="1"/>
</dbReference>
<gene>
    <name evidence="6" type="ORF">MCOR_10373</name>
</gene>
<name>A0A6J8AR10_MYTCO</name>
<dbReference type="SMART" id="SM00115">
    <property type="entry name" value="CASc"/>
    <property type="match status" value="1"/>
</dbReference>
<evidence type="ECO:0000313" key="6">
    <source>
        <dbReference type="EMBL" id="CAC5372205.1"/>
    </source>
</evidence>
<organism evidence="6 7">
    <name type="scientific">Mytilus coruscus</name>
    <name type="common">Sea mussel</name>
    <dbReference type="NCBI Taxonomy" id="42192"/>
    <lineage>
        <taxon>Eukaryota</taxon>
        <taxon>Metazoa</taxon>
        <taxon>Spiralia</taxon>
        <taxon>Lophotrochozoa</taxon>
        <taxon>Mollusca</taxon>
        <taxon>Bivalvia</taxon>
        <taxon>Autobranchia</taxon>
        <taxon>Pteriomorphia</taxon>
        <taxon>Mytilida</taxon>
        <taxon>Mytiloidea</taxon>
        <taxon>Mytilidae</taxon>
        <taxon>Mytilinae</taxon>
        <taxon>Mytilus</taxon>
    </lineage>
</organism>
<evidence type="ECO:0000256" key="3">
    <source>
        <dbReference type="SAM" id="MobiDB-lite"/>
    </source>
</evidence>
<dbReference type="Gene3D" id="3.30.70.1470">
    <property type="entry name" value="Caspase-like"/>
    <property type="match status" value="1"/>
</dbReference>
<feature type="domain" description="Caspase family p20" evidence="5">
    <location>
        <begin position="107"/>
        <end position="233"/>
    </location>
</feature>
<dbReference type="GO" id="GO:0004197">
    <property type="term" value="F:cysteine-type endopeptidase activity"/>
    <property type="evidence" value="ECO:0007669"/>
    <property type="project" value="InterPro"/>
</dbReference>
<reference evidence="6 7" key="1">
    <citation type="submission" date="2020-06" db="EMBL/GenBank/DDBJ databases">
        <authorList>
            <person name="Li R."/>
            <person name="Bekaert M."/>
        </authorList>
    </citation>
    <scope>NUCLEOTIDE SEQUENCE [LARGE SCALE GENOMIC DNA]</scope>
    <source>
        <strain evidence="7">wild</strain>
    </source>
</reference>
<proteinExistence type="inferred from homology"/>
<evidence type="ECO:0000256" key="1">
    <source>
        <dbReference type="ARBA" id="ARBA00010134"/>
    </source>
</evidence>
<keyword evidence="7" id="KW-1185">Reference proteome</keyword>
<dbReference type="PRINTS" id="PR00376">
    <property type="entry name" value="IL1BCENZYME"/>
</dbReference>
<feature type="region of interest" description="Disordered" evidence="3">
    <location>
        <begin position="60"/>
        <end position="88"/>
    </location>
</feature>
<dbReference type="PROSITE" id="PS50208">
    <property type="entry name" value="CASPASE_P20"/>
    <property type="match status" value="1"/>
</dbReference>
<dbReference type="SUPFAM" id="SSF52129">
    <property type="entry name" value="Caspase-like"/>
    <property type="match status" value="1"/>
</dbReference>
<dbReference type="Pfam" id="PF00656">
    <property type="entry name" value="Peptidase_C14"/>
    <property type="match status" value="1"/>
</dbReference>
<evidence type="ECO:0000256" key="2">
    <source>
        <dbReference type="RuleBase" id="RU003971"/>
    </source>
</evidence>
<dbReference type="InterPro" id="IPR052039">
    <property type="entry name" value="Caspase-related_regulators"/>
</dbReference>
<keyword evidence="6" id="KW-0378">Hydrolase</keyword>
<evidence type="ECO:0000259" key="4">
    <source>
        <dbReference type="PROSITE" id="PS50207"/>
    </source>
</evidence>
<dbReference type="InterPro" id="IPR001309">
    <property type="entry name" value="Pept_C14_p20"/>
</dbReference>
<comment type="similarity">
    <text evidence="1 2">Belongs to the peptidase C14A family.</text>
</comment>
<dbReference type="OrthoDB" id="6114029at2759"/>
<dbReference type="PROSITE" id="PS50207">
    <property type="entry name" value="CASPASE_P10"/>
    <property type="match status" value="1"/>
</dbReference>
<dbReference type="InterPro" id="IPR015917">
    <property type="entry name" value="Pept_C14A"/>
</dbReference>
<protein>
    <submittedName>
        <fullName evidence="6">CASP7</fullName>
        <ecNumber evidence="6">3.4.22.60</ecNumber>
    </submittedName>
</protein>
<dbReference type="GO" id="GO:0006508">
    <property type="term" value="P:proteolysis"/>
    <property type="evidence" value="ECO:0007669"/>
    <property type="project" value="InterPro"/>
</dbReference>
<dbReference type="Proteomes" id="UP000507470">
    <property type="component" value="Unassembled WGS sequence"/>
</dbReference>
<dbReference type="EMBL" id="CACVKT020001843">
    <property type="protein sequence ID" value="CAC5372205.1"/>
    <property type="molecule type" value="Genomic_DNA"/>
</dbReference>
<dbReference type="EC" id="3.4.22.60" evidence="6"/>
<accession>A0A6J8AR10</accession>
<dbReference type="InterPro" id="IPR029030">
    <property type="entry name" value="Caspase-like_dom_sf"/>
</dbReference>
<dbReference type="PANTHER" id="PTHR22576">
    <property type="entry name" value="MUCOSA ASSOCIATED LYMPHOID TISSUE LYMPHOMA TRANSLOCATION PROTEIN 1/PARACASPASE"/>
    <property type="match status" value="1"/>
</dbReference>
<dbReference type="AlphaFoldDB" id="A0A6J8AR10"/>
<evidence type="ECO:0000313" key="7">
    <source>
        <dbReference type="Proteomes" id="UP000507470"/>
    </source>
</evidence>
<evidence type="ECO:0000259" key="5">
    <source>
        <dbReference type="PROSITE" id="PS50208"/>
    </source>
</evidence>
<sequence>MLLIKIQQDSETVSFHQTKSKTKRYSDFESTPAGYDCAGSAIPGEKSGFKSLTTEKMSGKTSLDTKPITDAWTLPTGHAGGPRPRPGPPITIAISKEEFNSKYYKIKSGQVLVLNNKEFHVPGVDLGDRAGSDIDASAISQRFSELGFEYELETDLSKFSTFEWFEKVKRQLVTKPMDCLVLVILSHGTENGVYATDQLMRTEDIVETFNATKCPPLRFKPKIVIIQSCRGSGLSHGINAGVYDPNQSDTVADLAEYYEWLGIQTIRLPNEADFLFAYATAPGAGAFRNVEEGTPFIKHLSRAIEEMEVNEDFYSVLTSVNKTVGMTYKPMNGEVEYNNVVQMPCFVSHLTKSLRLKQSS</sequence>